<feature type="region of interest" description="Disordered" evidence="1">
    <location>
        <begin position="1"/>
        <end position="37"/>
    </location>
</feature>
<accession>A0AAV7RSG5</accession>
<name>A0AAV7RSG5_PLEWA</name>
<organism evidence="2 3">
    <name type="scientific">Pleurodeles waltl</name>
    <name type="common">Iberian ribbed newt</name>
    <dbReference type="NCBI Taxonomy" id="8319"/>
    <lineage>
        <taxon>Eukaryota</taxon>
        <taxon>Metazoa</taxon>
        <taxon>Chordata</taxon>
        <taxon>Craniata</taxon>
        <taxon>Vertebrata</taxon>
        <taxon>Euteleostomi</taxon>
        <taxon>Amphibia</taxon>
        <taxon>Batrachia</taxon>
        <taxon>Caudata</taxon>
        <taxon>Salamandroidea</taxon>
        <taxon>Salamandridae</taxon>
        <taxon>Pleurodelinae</taxon>
        <taxon>Pleurodeles</taxon>
    </lineage>
</organism>
<keyword evidence="3" id="KW-1185">Reference proteome</keyword>
<reference evidence="2" key="1">
    <citation type="journal article" date="2022" name="bioRxiv">
        <title>Sequencing and chromosome-scale assembly of the giantPleurodeles waltlgenome.</title>
        <authorList>
            <person name="Brown T."/>
            <person name="Elewa A."/>
            <person name="Iarovenko S."/>
            <person name="Subramanian E."/>
            <person name="Araus A.J."/>
            <person name="Petzold A."/>
            <person name="Susuki M."/>
            <person name="Suzuki K.-i.T."/>
            <person name="Hayashi T."/>
            <person name="Toyoda A."/>
            <person name="Oliveira C."/>
            <person name="Osipova E."/>
            <person name="Leigh N.D."/>
            <person name="Simon A."/>
            <person name="Yun M.H."/>
        </authorList>
    </citation>
    <scope>NUCLEOTIDE SEQUENCE</scope>
    <source>
        <strain evidence="2">20211129_DDA</strain>
        <tissue evidence="2">Liver</tissue>
    </source>
</reference>
<protein>
    <submittedName>
        <fullName evidence="2">Uncharacterized protein</fullName>
    </submittedName>
</protein>
<evidence type="ECO:0000256" key="1">
    <source>
        <dbReference type="SAM" id="MobiDB-lite"/>
    </source>
</evidence>
<proteinExistence type="predicted"/>
<dbReference type="AlphaFoldDB" id="A0AAV7RSG5"/>
<feature type="compositionally biased region" description="Basic and acidic residues" evidence="1">
    <location>
        <begin position="12"/>
        <end position="27"/>
    </location>
</feature>
<comment type="caution">
    <text evidence="2">The sequence shown here is derived from an EMBL/GenBank/DDBJ whole genome shotgun (WGS) entry which is preliminary data.</text>
</comment>
<evidence type="ECO:0000313" key="2">
    <source>
        <dbReference type="EMBL" id="KAJ1154450.1"/>
    </source>
</evidence>
<dbReference type="EMBL" id="JANPWB010000009">
    <property type="protein sequence ID" value="KAJ1154450.1"/>
    <property type="molecule type" value="Genomic_DNA"/>
</dbReference>
<dbReference type="Proteomes" id="UP001066276">
    <property type="component" value="Chromosome 5"/>
</dbReference>
<gene>
    <name evidence="2" type="ORF">NDU88_007202</name>
</gene>
<sequence length="74" mass="8485">MVAKQTTLSFGHNRDYNDSRQPRDLKSQRYSGSPQKRDNLISCSLLKKESWLRVKRETGIKLTKVTVAFTAEGL</sequence>
<evidence type="ECO:0000313" key="3">
    <source>
        <dbReference type="Proteomes" id="UP001066276"/>
    </source>
</evidence>
<feature type="compositionally biased region" description="Polar residues" evidence="1">
    <location>
        <begin position="1"/>
        <end position="10"/>
    </location>
</feature>